<dbReference type="InterPro" id="IPR019954">
    <property type="entry name" value="Ubiquitin_CS"/>
</dbReference>
<dbReference type="PROSITE" id="PS00299">
    <property type="entry name" value="UBIQUITIN_1"/>
    <property type="match status" value="1"/>
</dbReference>
<dbReference type="InterPro" id="IPR000626">
    <property type="entry name" value="Ubiquitin-like_dom"/>
</dbReference>
<evidence type="ECO:0000256" key="1">
    <source>
        <dbReference type="SAM" id="MobiDB-lite"/>
    </source>
</evidence>
<dbReference type="SUPFAM" id="SSF54236">
    <property type="entry name" value="Ubiquitin-like"/>
    <property type="match status" value="1"/>
</dbReference>
<dbReference type="Gene3D" id="3.10.20.90">
    <property type="entry name" value="Phosphatidylinositol 3-kinase Catalytic Subunit, Chain A, domain 1"/>
    <property type="match status" value="1"/>
</dbReference>
<evidence type="ECO:0000313" key="3">
    <source>
        <dbReference type="EMBL" id="GFS04095.1"/>
    </source>
</evidence>
<keyword evidence="4" id="KW-1185">Reference proteome</keyword>
<dbReference type="GO" id="GO:0045296">
    <property type="term" value="F:cadherin binding"/>
    <property type="evidence" value="ECO:0007669"/>
    <property type="project" value="TreeGrafter"/>
</dbReference>
<dbReference type="InterPro" id="IPR029071">
    <property type="entry name" value="Ubiquitin-like_domsf"/>
</dbReference>
<feature type="region of interest" description="Disordered" evidence="1">
    <location>
        <begin position="174"/>
        <end position="202"/>
    </location>
</feature>
<accession>A0AAV4I233</accession>
<dbReference type="PROSITE" id="PS50053">
    <property type="entry name" value="UBIQUITIN_2"/>
    <property type="match status" value="1"/>
</dbReference>
<reference evidence="3 4" key="1">
    <citation type="journal article" date="2021" name="Elife">
        <title>Chloroplast acquisition without the gene transfer in kleptoplastic sea slugs, Plakobranchus ocellatus.</title>
        <authorList>
            <person name="Maeda T."/>
            <person name="Takahashi S."/>
            <person name="Yoshida T."/>
            <person name="Shimamura S."/>
            <person name="Takaki Y."/>
            <person name="Nagai Y."/>
            <person name="Toyoda A."/>
            <person name="Suzuki Y."/>
            <person name="Arimoto A."/>
            <person name="Ishii H."/>
            <person name="Satoh N."/>
            <person name="Nishiyama T."/>
            <person name="Hasebe M."/>
            <person name="Maruyama T."/>
            <person name="Minagawa J."/>
            <person name="Obokata J."/>
            <person name="Shigenobu S."/>
        </authorList>
    </citation>
    <scope>NUCLEOTIDE SEQUENCE [LARGE SCALE GENOMIC DNA]</scope>
</reference>
<dbReference type="Pfam" id="PF25343">
    <property type="entry name" value="PH_UBFD1_C"/>
    <property type="match status" value="1"/>
</dbReference>
<dbReference type="AlphaFoldDB" id="A0AAV4I233"/>
<feature type="compositionally biased region" description="Basic and acidic residues" evidence="1">
    <location>
        <begin position="177"/>
        <end position="202"/>
    </location>
</feature>
<name>A0AAV4I233_9GAST</name>
<dbReference type="SMART" id="SM00213">
    <property type="entry name" value="UBQ"/>
    <property type="match status" value="1"/>
</dbReference>
<dbReference type="CDD" id="cd17047">
    <property type="entry name" value="Ubl_UBFD1"/>
    <property type="match status" value="1"/>
</dbReference>
<feature type="domain" description="Ubiquitin-like" evidence="2">
    <location>
        <begin position="91"/>
        <end position="160"/>
    </location>
</feature>
<dbReference type="InterPro" id="IPR039120">
    <property type="entry name" value="UBFD1"/>
</dbReference>
<dbReference type="GO" id="GO:0003723">
    <property type="term" value="F:RNA binding"/>
    <property type="evidence" value="ECO:0007669"/>
    <property type="project" value="TreeGrafter"/>
</dbReference>
<dbReference type="PANTHER" id="PTHR16470">
    <property type="entry name" value="UBIQUITIN DOMAIN-CONTAINING PROTEIN UBFD1"/>
    <property type="match status" value="1"/>
</dbReference>
<dbReference type="PANTHER" id="PTHR16470:SF0">
    <property type="entry name" value="UBIQUITIN DOMAIN-CONTAINING PROTEIN UBFD1"/>
    <property type="match status" value="1"/>
</dbReference>
<dbReference type="InterPro" id="IPR057455">
    <property type="entry name" value="UBFD1_C"/>
</dbReference>
<dbReference type="Proteomes" id="UP000762676">
    <property type="component" value="Unassembled WGS sequence"/>
</dbReference>
<protein>
    <submittedName>
        <fullName evidence="3">Ubiquitin family domain containing 1</fullName>
    </submittedName>
</protein>
<evidence type="ECO:0000313" key="4">
    <source>
        <dbReference type="Proteomes" id="UP000762676"/>
    </source>
</evidence>
<sequence length="319" mass="35277">MDRSPAAKLQTSQYQQQWLLTQEGSSVDAPPTEPLATIKDTAAVNVEEDSNSASGSVVECTESQIQSILAAAGQGVDDEDDEESEQIEEKEKVRFTVIYKKQKHEVSWPLDCTVSKLKSHIESLTSVPASLQKIMYKGLAKDEKTLRELNVVEGAKLMVIGSTLNDVLAVSAPTKTELQDDDKTSAKAAKEPLSEQKQHKKVLDKYGKPEDVPVGIKGHSESLPQVPLSGMYNKSGGKVRLTFKLDSDQLWLGTKERTVKIPMPSIKAVTSEAIKGHEDYHIMGIQLGPTEASNYWIYWVPAQYVEAVKEAILGKWQYF</sequence>
<organism evidence="3 4">
    <name type="scientific">Elysia marginata</name>
    <dbReference type="NCBI Taxonomy" id="1093978"/>
    <lineage>
        <taxon>Eukaryota</taxon>
        <taxon>Metazoa</taxon>
        <taxon>Spiralia</taxon>
        <taxon>Lophotrochozoa</taxon>
        <taxon>Mollusca</taxon>
        <taxon>Gastropoda</taxon>
        <taxon>Heterobranchia</taxon>
        <taxon>Euthyneura</taxon>
        <taxon>Panpulmonata</taxon>
        <taxon>Sacoglossa</taxon>
        <taxon>Placobranchoidea</taxon>
        <taxon>Plakobranchidae</taxon>
        <taxon>Elysia</taxon>
    </lineage>
</organism>
<comment type="caution">
    <text evidence="3">The sequence shown here is derived from an EMBL/GenBank/DDBJ whole genome shotgun (WGS) entry which is preliminary data.</text>
</comment>
<dbReference type="Pfam" id="PF00240">
    <property type="entry name" value="ubiquitin"/>
    <property type="match status" value="1"/>
</dbReference>
<dbReference type="EMBL" id="BMAT01013026">
    <property type="protein sequence ID" value="GFS04095.1"/>
    <property type="molecule type" value="Genomic_DNA"/>
</dbReference>
<proteinExistence type="predicted"/>
<gene>
    <name evidence="3" type="ORF">ElyMa_006486500</name>
</gene>
<evidence type="ECO:0000259" key="2">
    <source>
        <dbReference type="PROSITE" id="PS50053"/>
    </source>
</evidence>